<evidence type="ECO:0000256" key="3">
    <source>
        <dbReference type="ARBA" id="ARBA00005504"/>
    </source>
</evidence>
<dbReference type="CDD" id="cd02040">
    <property type="entry name" value="NifH"/>
    <property type="match status" value="1"/>
</dbReference>
<comment type="catalytic activity">
    <reaction evidence="11">
        <text>N2 + 8 reduced [2Fe-2S]-[ferredoxin] + 16 ATP + 16 H2O = H2 + 8 oxidized [2Fe-2S]-[ferredoxin] + 2 NH4(+) + 16 ADP + 16 phosphate + 6 H(+)</text>
        <dbReference type="Rhea" id="RHEA:21448"/>
        <dbReference type="Rhea" id="RHEA-COMP:10000"/>
        <dbReference type="Rhea" id="RHEA-COMP:10001"/>
        <dbReference type="ChEBI" id="CHEBI:15377"/>
        <dbReference type="ChEBI" id="CHEBI:15378"/>
        <dbReference type="ChEBI" id="CHEBI:17997"/>
        <dbReference type="ChEBI" id="CHEBI:18276"/>
        <dbReference type="ChEBI" id="CHEBI:28938"/>
        <dbReference type="ChEBI" id="CHEBI:30616"/>
        <dbReference type="ChEBI" id="CHEBI:33737"/>
        <dbReference type="ChEBI" id="CHEBI:33738"/>
        <dbReference type="ChEBI" id="CHEBI:43474"/>
        <dbReference type="ChEBI" id="CHEBI:456216"/>
        <dbReference type="EC" id="1.18.6.1"/>
    </reaction>
</comment>
<organism evidence="13 14">
    <name type="scientific">Phascolarctobacterium succinatutens</name>
    <dbReference type="NCBI Taxonomy" id="626940"/>
    <lineage>
        <taxon>Bacteria</taxon>
        <taxon>Bacillati</taxon>
        <taxon>Bacillota</taxon>
        <taxon>Negativicutes</taxon>
        <taxon>Acidaminococcales</taxon>
        <taxon>Acidaminococcaceae</taxon>
        <taxon>Phascolarctobacterium</taxon>
    </lineage>
</organism>
<keyword evidence="12" id="KW-0004">4Fe-4S</keyword>
<evidence type="ECO:0000256" key="1">
    <source>
        <dbReference type="ARBA" id="ARBA00001966"/>
    </source>
</evidence>
<dbReference type="InterPro" id="IPR030655">
    <property type="entry name" value="NifH/chlL_CS"/>
</dbReference>
<comment type="subunit">
    <text evidence="4">Homodimer.</text>
</comment>
<evidence type="ECO:0000256" key="12">
    <source>
        <dbReference type="RuleBase" id="RU003688"/>
    </source>
</evidence>
<sequence length="268" mass="29048">MKKIAIYGKGGIGKSTTTSNLSAAFSEEGLKVCQIGCDPKNDSTRLLLGRICSQTVLDMVRDNDEVAAEDIVHTGYNGIKCVEAGGPEPGVGCAGRGIIVALEKLRSLEVLTDEDLIMYDVLGDVVCGGFAVPIREGYATDIYIVSSGELMSLYAANNIAKGVKRFAMRGGVRLGGIIGNGRNTPNEQQLLQEFAKRLHTQLIAFIPRDVIVNKAENNRQTVLQYAPESAQAGVYRKLAHDIWHNENMAIPTPMSFEELEKLVAEYGN</sequence>
<dbReference type="GO" id="GO:0046872">
    <property type="term" value="F:metal ion binding"/>
    <property type="evidence" value="ECO:0007669"/>
    <property type="project" value="UniProtKB-KW"/>
</dbReference>
<dbReference type="PROSITE" id="PS00746">
    <property type="entry name" value="NIFH_FRXC_1"/>
    <property type="match status" value="1"/>
</dbReference>
<dbReference type="EMBL" id="MNTG01000027">
    <property type="protein sequence ID" value="OLA37762.1"/>
    <property type="molecule type" value="Genomic_DNA"/>
</dbReference>
<evidence type="ECO:0000256" key="5">
    <source>
        <dbReference type="ARBA" id="ARBA00012773"/>
    </source>
</evidence>
<accession>A0A1Q6R5V2</accession>
<dbReference type="EC" id="1.18.6.1" evidence="5"/>
<name>A0A1Q6R5V2_9FIRM</name>
<evidence type="ECO:0000256" key="11">
    <source>
        <dbReference type="ARBA" id="ARBA00047967"/>
    </source>
</evidence>
<dbReference type="PROSITE" id="PS00692">
    <property type="entry name" value="NIFH_FRXC_2"/>
    <property type="match status" value="1"/>
</dbReference>
<evidence type="ECO:0000256" key="10">
    <source>
        <dbReference type="ARBA" id="ARBA00023014"/>
    </source>
</evidence>
<keyword evidence="12" id="KW-0560">Oxidoreductase</keyword>
<dbReference type="Proteomes" id="UP000186777">
    <property type="component" value="Unassembled WGS sequence"/>
</dbReference>
<comment type="similarity">
    <text evidence="3 12">Belongs to the NifH/BchL/ChlL family.</text>
</comment>
<evidence type="ECO:0000256" key="9">
    <source>
        <dbReference type="ARBA" id="ARBA00023004"/>
    </source>
</evidence>
<dbReference type="AlphaFoldDB" id="A0A1Q6R5V2"/>
<keyword evidence="7 12" id="KW-0547">Nucleotide-binding</keyword>
<dbReference type="SUPFAM" id="SSF52540">
    <property type="entry name" value="P-loop containing nucleoside triphosphate hydrolases"/>
    <property type="match status" value="1"/>
</dbReference>
<keyword evidence="9 12" id="KW-0408">Iron</keyword>
<evidence type="ECO:0000313" key="14">
    <source>
        <dbReference type="Proteomes" id="UP000186777"/>
    </source>
</evidence>
<evidence type="ECO:0000256" key="8">
    <source>
        <dbReference type="ARBA" id="ARBA00022840"/>
    </source>
</evidence>
<dbReference type="PANTHER" id="PTHR42864">
    <property type="entry name" value="LIGHT-INDEPENDENT PROTOCHLOROPHYLLIDE REDUCTASE IRON-SULFUR ATP-BINDING PROTEIN"/>
    <property type="match status" value="1"/>
</dbReference>
<evidence type="ECO:0000256" key="2">
    <source>
        <dbReference type="ARBA" id="ARBA00002234"/>
    </source>
</evidence>
<evidence type="ECO:0000256" key="4">
    <source>
        <dbReference type="ARBA" id="ARBA00011738"/>
    </source>
</evidence>
<protein>
    <recommendedName>
        <fullName evidence="5">nitrogenase</fullName>
        <ecNumber evidence="5">1.18.6.1</ecNumber>
    </recommendedName>
</protein>
<dbReference type="PIRSF" id="PIRSF000363">
    <property type="entry name" value="Nitrogenase_iron"/>
    <property type="match status" value="1"/>
</dbReference>
<dbReference type="GO" id="GO:0051539">
    <property type="term" value="F:4 iron, 4 sulfur cluster binding"/>
    <property type="evidence" value="ECO:0007669"/>
    <property type="project" value="UniProtKB-KW"/>
</dbReference>
<comment type="cofactor">
    <cofactor evidence="1">
        <name>[4Fe-4S] cluster</name>
        <dbReference type="ChEBI" id="CHEBI:49883"/>
    </cofactor>
</comment>
<dbReference type="InterPro" id="IPR000392">
    <property type="entry name" value="NifH/frxC"/>
</dbReference>
<reference evidence="13 14" key="1">
    <citation type="journal article" date="2016" name="Nat. Biotechnol.">
        <title>Measurement of bacterial replication rates in microbial communities.</title>
        <authorList>
            <person name="Brown C.T."/>
            <person name="Olm M.R."/>
            <person name="Thomas B.C."/>
            <person name="Banfield J.F."/>
        </authorList>
    </citation>
    <scope>NUCLEOTIDE SEQUENCE [LARGE SCALE GENOMIC DNA]</scope>
    <source>
        <strain evidence="13">46_33</strain>
    </source>
</reference>
<dbReference type="Pfam" id="PF00142">
    <property type="entry name" value="Fer4_NifH"/>
    <property type="match status" value="1"/>
</dbReference>
<keyword evidence="8 12" id="KW-0067">ATP-binding</keyword>
<keyword evidence="6 12" id="KW-0479">Metal-binding</keyword>
<dbReference type="RefSeq" id="WP_021721172.1">
    <property type="nucleotide sequence ID" value="NZ_CALJWU010000017.1"/>
</dbReference>
<comment type="function">
    <text evidence="2">The key enzymatic reactions in nitrogen fixation are catalyzed by the nitrogenase complex, which has 2 components: the iron protein and the molybdenum-iron protein.</text>
</comment>
<gene>
    <name evidence="13" type="ORF">BHW43_05030</name>
</gene>
<keyword evidence="10 12" id="KW-0411">Iron-sulfur</keyword>
<comment type="caution">
    <text evidence="13">The sequence shown here is derived from an EMBL/GenBank/DDBJ whole genome shotgun (WGS) entry which is preliminary data.</text>
</comment>
<dbReference type="PANTHER" id="PTHR42864:SF2">
    <property type="entry name" value="LIGHT-INDEPENDENT PROTOCHLOROPHYLLIDE REDUCTASE IRON-SULFUR ATP-BINDING PROTEIN"/>
    <property type="match status" value="1"/>
</dbReference>
<dbReference type="GO" id="GO:0016163">
    <property type="term" value="F:nitrogenase activity"/>
    <property type="evidence" value="ECO:0007669"/>
    <property type="project" value="UniProtKB-EC"/>
</dbReference>
<dbReference type="Gene3D" id="3.40.50.300">
    <property type="entry name" value="P-loop containing nucleotide triphosphate hydrolases"/>
    <property type="match status" value="1"/>
</dbReference>
<proteinExistence type="inferred from homology"/>
<evidence type="ECO:0000256" key="6">
    <source>
        <dbReference type="ARBA" id="ARBA00022723"/>
    </source>
</evidence>
<evidence type="ECO:0000256" key="7">
    <source>
        <dbReference type="ARBA" id="ARBA00022741"/>
    </source>
</evidence>
<dbReference type="InterPro" id="IPR027417">
    <property type="entry name" value="P-loop_NTPase"/>
</dbReference>
<dbReference type="STRING" id="626940.BHW43_05030"/>
<evidence type="ECO:0000313" key="13">
    <source>
        <dbReference type="EMBL" id="OLA37762.1"/>
    </source>
</evidence>
<dbReference type="PROSITE" id="PS51026">
    <property type="entry name" value="NIFH_FRXC_3"/>
    <property type="match status" value="1"/>
</dbReference>
<dbReference type="PRINTS" id="PR00091">
    <property type="entry name" value="NITROGNASEII"/>
</dbReference>
<dbReference type="GO" id="GO:0005524">
    <property type="term" value="F:ATP binding"/>
    <property type="evidence" value="ECO:0007669"/>
    <property type="project" value="UniProtKB-KW"/>
</dbReference>